<accession>A0AAV9WY60</accession>
<name>A0AAV9WY60_9PEZI</name>
<protein>
    <recommendedName>
        <fullName evidence="3">Phosphoglycerate mutase family protein</fullName>
    </recommendedName>
</protein>
<organism evidence="1 2">
    <name type="scientific">Orbilia ellipsospora</name>
    <dbReference type="NCBI Taxonomy" id="2528407"/>
    <lineage>
        <taxon>Eukaryota</taxon>
        <taxon>Fungi</taxon>
        <taxon>Dikarya</taxon>
        <taxon>Ascomycota</taxon>
        <taxon>Pezizomycotina</taxon>
        <taxon>Orbiliomycetes</taxon>
        <taxon>Orbiliales</taxon>
        <taxon>Orbiliaceae</taxon>
        <taxon>Orbilia</taxon>
    </lineage>
</organism>
<reference evidence="1 2" key="1">
    <citation type="submission" date="2019-10" db="EMBL/GenBank/DDBJ databases">
        <authorList>
            <person name="Palmer J.M."/>
        </authorList>
    </citation>
    <scope>NUCLEOTIDE SEQUENCE [LARGE SCALE GENOMIC DNA]</scope>
    <source>
        <strain evidence="1 2">TWF694</strain>
    </source>
</reference>
<keyword evidence="2" id="KW-1185">Reference proteome</keyword>
<dbReference type="Proteomes" id="UP001365542">
    <property type="component" value="Unassembled WGS sequence"/>
</dbReference>
<proteinExistence type="predicted"/>
<dbReference type="AlphaFoldDB" id="A0AAV9WY60"/>
<comment type="caution">
    <text evidence="1">The sequence shown here is derived from an EMBL/GenBank/DDBJ whole genome shotgun (WGS) entry which is preliminary data.</text>
</comment>
<evidence type="ECO:0008006" key="3">
    <source>
        <dbReference type="Google" id="ProtNLM"/>
    </source>
</evidence>
<dbReference type="EMBL" id="JAVHJO010000013">
    <property type="protein sequence ID" value="KAK6530048.1"/>
    <property type="molecule type" value="Genomic_DNA"/>
</dbReference>
<evidence type="ECO:0000313" key="1">
    <source>
        <dbReference type="EMBL" id="KAK6530048.1"/>
    </source>
</evidence>
<sequence>MAPTIFLIRHGEQDAAGGSDLTVDGFDRARYLPRVFGDSSQYNIGYIIAERPMRDGTNASSSSTVAPLAATLGIVVDSFGADQLGSVANAAKTYHGDGNVLVCFKHEELSKIAHELGVSGNPKFPGDRYDIIWAIQEPYHKIAQVSSEAVPGLDD</sequence>
<gene>
    <name evidence="1" type="ORF">TWF694_003422</name>
</gene>
<evidence type="ECO:0000313" key="2">
    <source>
        <dbReference type="Proteomes" id="UP001365542"/>
    </source>
</evidence>